<evidence type="ECO:0000313" key="1">
    <source>
        <dbReference type="EMBL" id="MCE2055768.1"/>
    </source>
</evidence>
<feature type="non-terminal residue" evidence="1">
    <location>
        <position position="1"/>
    </location>
</feature>
<dbReference type="EMBL" id="JACEIK010006477">
    <property type="protein sequence ID" value="MCE2055768.1"/>
    <property type="molecule type" value="Genomic_DNA"/>
</dbReference>
<gene>
    <name evidence="1" type="ORF">HAX54_043360</name>
</gene>
<reference evidence="1 2" key="1">
    <citation type="journal article" date="2021" name="BMC Genomics">
        <title>Datura genome reveals duplications of psychoactive alkaloid biosynthetic genes and high mutation rate following tissue culture.</title>
        <authorList>
            <person name="Rajewski A."/>
            <person name="Carter-House D."/>
            <person name="Stajich J."/>
            <person name="Litt A."/>
        </authorList>
    </citation>
    <scope>NUCLEOTIDE SEQUENCE [LARGE SCALE GENOMIC DNA]</scope>
    <source>
        <strain evidence="1">AR-01</strain>
    </source>
</reference>
<dbReference type="Proteomes" id="UP000823775">
    <property type="component" value="Unassembled WGS sequence"/>
</dbReference>
<protein>
    <submittedName>
        <fullName evidence="1">Uncharacterized protein</fullName>
    </submittedName>
</protein>
<proteinExistence type="predicted"/>
<accession>A0ABS8W307</accession>
<sequence length="131" mass="14850">YDERKDARGYDQRYKQRKTRHGAYNAICDEWIQQQSQREQLPDSATGTQVIQETNAGIIAMMPPRFTQQQYEQNQAPAANESVNMTGNSKALVVNDSLPKWIIDTGAINHMAVDIELLNKDTIAKADNPKK</sequence>
<feature type="non-terminal residue" evidence="1">
    <location>
        <position position="131"/>
    </location>
</feature>
<evidence type="ECO:0000313" key="2">
    <source>
        <dbReference type="Proteomes" id="UP000823775"/>
    </source>
</evidence>
<organism evidence="1 2">
    <name type="scientific">Datura stramonium</name>
    <name type="common">Jimsonweed</name>
    <name type="synonym">Common thornapple</name>
    <dbReference type="NCBI Taxonomy" id="4076"/>
    <lineage>
        <taxon>Eukaryota</taxon>
        <taxon>Viridiplantae</taxon>
        <taxon>Streptophyta</taxon>
        <taxon>Embryophyta</taxon>
        <taxon>Tracheophyta</taxon>
        <taxon>Spermatophyta</taxon>
        <taxon>Magnoliopsida</taxon>
        <taxon>eudicotyledons</taxon>
        <taxon>Gunneridae</taxon>
        <taxon>Pentapetalae</taxon>
        <taxon>asterids</taxon>
        <taxon>lamiids</taxon>
        <taxon>Solanales</taxon>
        <taxon>Solanaceae</taxon>
        <taxon>Solanoideae</taxon>
        <taxon>Datureae</taxon>
        <taxon>Datura</taxon>
    </lineage>
</organism>
<keyword evidence="2" id="KW-1185">Reference proteome</keyword>
<comment type="caution">
    <text evidence="1">The sequence shown here is derived from an EMBL/GenBank/DDBJ whole genome shotgun (WGS) entry which is preliminary data.</text>
</comment>
<name>A0ABS8W307_DATST</name>